<dbReference type="EMBL" id="FCNX02000016">
    <property type="protein sequence ID" value="SAK95261.1"/>
    <property type="molecule type" value="Genomic_DNA"/>
</dbReference>
<protein>
    <submittedName>
        <fullName evidence="2">Glyoxalase/bleomycin resistance protein/dioxygenase superfamily protein</fullName>
    </submittedName>
</protein>
<evidence type="ECO:0000313" key="2">
    <source>
        <dbReference type="EMBL" id="SAK95261.1"/>
    </source>
</evidence>
<dbReference type="PANTHER" id="PTHR34109:SF1">
    <property type="entry name" value="VOC DOMAIN-CONTAINING PROTEIN"/>
    <property type="match status" value="1"/>
</dbReference>
<evidence type="ECO:0000313" key="3">
    <source>
        <dbReference type="Proteomes" id="UP000054903"/>
    </source>
</evidence>
<dbReference type="InterPro" id="IPR004360">
    <property type="entry name" value="Glyas_Fos-R_dOase_dom"/>
</dbReference>
<dbReference type="CDD" id="cd07246">
    <property type="entry name" value="VOC_like"/>
    <property type="match status" value="1"/>
</dbReference>
<evidence type="ECO:0000259" key="1">
    <source>
        <dbReference type="PROSITE" id="PS51819"/>
    </source>
</evidence>
<accession>A0A158DKX0</accession>
<comment type="caution">
    <text evidence="2">The sequence shown here is derived from an EMBL/GenBank/DDBJ whole genome shotgun (WGS) entry which is preliminary data.</text>
</comment>
<dbReference type="InterPro" id="IPR029068">
    <property type="entry name" value="Glyas_Bleomycin-R_OHBP_Dase"/>
</dbReference>
<dbReference type="STRING" id="1777138.AWB77_05508"/>
<reference evidence="2" key="1">
    <citation type="submission" date="2016-01" db="EMBL/GenBank/DDBJ databases">
        <authorList>
            <person name="Peeters C."/>
        </authorList>
    </citation>
    <scope>NUCLEOTIDE SEQUENCE</scope>
    <source>
        <strain evidence="2">LMG 29320</strain>
    </source>
</reference>
<keyword evidence="3" id="KW-1185">Reference proteome</keyword>
<name>A0A158DKX0_9BURK</name>
<gene>
    <name evidence="2" type="ORF">AWB77_05508</name>
</gene>
<dbReference type="OrthoDB" id="9795306at2"/>
<feature type="domain" description="VOC" evidence="1">
    <location>
        <begin position="12"/>
        <end position="137"/>
    </location>
</feature>
<dbReference type="PROSITE" id="PS51819">
    <property type="entry name" value="VOC"/>
    <property type="match status" value="1"/>
</dbReference>
<dbReference type="AlphaFoldDB" id="A0A158DKX0"/>
<dbReference type="Gene3D" id="3.30.720.110">
    <property type="match status" value="1"/>
</dbReference>
<dbReference type="Pfam" id="PF00903">
    <property type="entry name" value="Glyoxalase"/>
    <property type="match status" value="1"/>
</dbReference>
<dbReference type="Gene3D" id="3.30.720.120">
    <property type="match status" value="1"/>
</dbReference>
<dbReference type="InterPro" id="IPR037523">
    <property type="entry name" value="VOC_core"/>
</dbReference>
<proteinExistence type="predicted"/>
<dbReference type="PANTHER" id="PTHR34109">
    <property type="entry name" value="BNAUNNG04460D PROTEIN-RELATED"/>
    <property type="match status" value="1"/>
</dbReference>
<organism evidence="2 3">
    <name type="scientific">Caballeronia fortuita</name>
    <dbReference type="NCBI Taxonomy" id="1777138"/>
    <lineage>
        <taxon>Bacteria</taxon>
        <taxon>Pseudomonadati</taxon>
        <taxon>Pseudomonadota</taxon>
        <taxon>Betaproteobacteria</taxon>
        <taxon>Burkholderiales</taxon>
        <taxon>Burkholderiaceae</taxon>
        <taxon>Caballeronia</taxon>
    </lineage>
</organism>
<dbReference type="Proteomes" id="UP000054903">
    <property type="component" value="Unassembled WGS sequence"/>
</dbReference>
<sequence>MSNSAVKPIPEGMHSLTPHLVCAGAAEAIEFYKRAFNAVELGRMPGPDGKLMHAMVKIGDSTLMLVDEFPQFGSVGPKALNGSPVTLHLYVEDADATVKQAESAGAKVTMPVADMFWGDRYGRLEDPFGHQWSVATHKRDMTPEEMKQAMGQQPCA</sequence>
<dbReference type="RefSeq" id="WP_061137556.1">
    <property type="nucleotide sequence ID" value="NZ_FCNX02000016.1"/>
</dbReference>
<dbReference type="SUPFAM" id="SSF54593">
    <property type="entry name" value="Glyoxalase/Bleomycin resistance protein/Dihydroxybiphenyl dioxygenase"/>
    <property type="match status" value="1"/>
</dbReference>